<dbReference type="OrthoDB" id="2390014at2"/>
<dbReference type="AlphaFoldDB" id="A0A516KF93"/>
<organism evidence="2 3">
    <name type="scientific">Radiobacillus deserti</name>
    <dbReference type="NCBI Taxonomy" id="2594883"/>
    <lineage>
        <taxon>Bacteria</taxon>
        <taxon>Bacillati</taxon>
        <taxon>Bacillota</taxon>
        <taxon>Bacilli</taxon>
        <taxon>Bacillales</taxon>
        <taxon>Bacillaceae</taxon>
        <taxon>Radiobacillus</taxon>
    </lineage>
</organism>
<dbReference type="RefSeq" id="WP_143893249.1">
    <property type="nucleotide sequence ID" value="NZ_CP041666.1"/>
</dbReference>
<sequence>MKKRWVVSTAASAISLGASYFLRKKENRSMLMDKLKQAKQTIMNENSNNRSSIEKAGMPELGQPENAKMVSEGSQFGVQYYNEMKENKKIRQ</sequence>
<gene>
    <name evidence="2" type="ORF">FN924_07655</name>
</gene>
<keyword evidence="3" id="KW-1185">Reference proteome</keyword>
<evidence type="ECO:0000313" key="2">
    <source>
        <dbReference type="EMBL" id="QDP40050.1"/>
    </source>
</evidence>
<protein>
    <submittedName>
        <fullName evidence="2">Uncharacterized protein</fullName>
    </submittedName>
</protein>
<name>A0A516KF93_9BACI</name>
<dbReference type="EMBL" id="CP041666">
    <property type="protein sequence ID" value="QDP40050.1"/>
    <property type="molecule type" value="Genomic_DNA"/>
</dbReference>
<feature type="region of interest" description="Disordered" evidence="1">
    <location>
        <begin position="45"/>
        <end position="65"/>
    </location>
</feature>
<dbReference type="KEGG" id="aqt:FN924_07655"/>
<evidence type="ECO:0000256" key="1">
    <source>
        <dbReference type="SAM" id="MobiDB-lite"/>
    </source>
</evidence>
<dbReference type="Proteomes" id="UP000315215">
    <property type="component" value="Chromosome"/>
</dbReference>
<accession>A0A516KF93</accession>
<reference evidence="2 3" key="1">
    <citation type="submission" date="2019-07" db="EMBL/GenBank/DDBJ databases">
        <authorList>
            <person name="Li J."/>
        </authorList>
    </citation>
    <scope>NUCLEOTIDE SEQUENCE [LARGE SCALE GENOMIC DNA]</scope>
    <source>
        <strain evidence="2 3">TKL69</strain>
    </source>
</reference>
<proteinExistence type="predicted"/>
<evidence type="ECO:0000313" key="3">
    <source>
        <dbReference type="Proteomes" id="UP000315215"/>
    </source>
</evidence>